<feature type="domain" description="TLC" evidence="9">
    <location>
        <begin position="4"/>
        <end position="104"/>
    </location>
</feature>
<dbReference type="Pfam" id="PF03798">
    <property type="entry name" value="TRAM_LAG1_CLN8"/>
    <property type="match status" value="1"/>
</dbReference>
<dbReference type="EMBL" id="CAQQ02380955">
    <property type="status" value="NOT_ANNOTATED_CDS"/>
    <property type="molecule type" value="Genomic_DNA"/>
</dbReference>
<evidence type="ECO:0000256" key="5">
    <source>
        <dbReference type="ARBA" id="ARBA00022927"/>
    </source>
</evidence>
<dbReference type="HOGENOM" id="CLU_1269682_0_0_1"/>
<dbReference type="InterPro" id="IPR006634">
    <property type="entry name" value="TLC-dom"/>
</dbReference>
<name>T1H0N4_MEGSC</name>
<keyword evidence="5" id="KW-0653">Protein transport</keyword>
<sequence>MTFLHKLFFIIQLSYYLHMLPELYFQRIKKEDQQPKIIHAVCGFSVVALAYFLGFQRIALVLITLHYLSQAISYAFQLINVFDRDEKYASLRLFNSVVFVLVRFSTVQEMAIKPGLGRKSSNKNPPILSQEFVIQNHADIIASVAMIFVVGLTIQSTSALANVFISLHHNVTGEEPSHEHPTGLPFTYESGYKDYFAVFFYTLICIIMHAVLQEYVLD</sequence>
<dbReference type="GO" id="GO:0006616">
    <property type="term" value="P:SRP-dependent cotranslational protein targeting to membrane, translocation"/>
    <property type="evidence" value="ECO:0007669"/>
    <property type="project" value="InterPro"/>
</dbReference>
<evidence type="ECO:0000256" key="8">
    <source>
        <dbReference type="SAM" id="Phobius"/>
    </source>
</evidence>
<dbReference type="EMBL" id="CAQQ02380956">
    <property type="status" value="NOT_ANNOTATED_CDS"/>
    <property type="molecule type" value="Genomic_DNA"/>
</dbReference>
<keyword evidence="4 8" id="KW-0812">Transmembrane</keyword>
<evidence type="ECO:0000256" key="3">
    <source>
        <dbReference type="ARBA" id="ARBA00022448"/>
    </source>
</evidence>
<dbReference type="AlphaFoldDB" id="T1H0N4"/>
<keyword evidence="11" id="KW-1185">Reference proteome</keyword>
<keyword evidence="7 8" id="KW-0472">Membrane</keyword>
<feature type="transmembrane region" description="Helical" evidence="8">
    <location>
        <begin position="37"/>
        <end position="54"/>
    </location>
</feature>
<keyword evidence="3" id="KW-0813">Transport</keyword>
<feature type="transmembrane region" description="Helical" evidence="8">
    <location>
        <begin position="140"/>
        <end position="165"/>
    </location>
</feature>
<dbReference type="InterPro" id="IPR016447">
    <property type="entry name" value="Translocation_assoc_membrane"/>
</dbReference>
<accession>T1H0N4</accession>
<feature type="transmembrane region" description="Helical" evidence="8">
    <location>
        <begin position="195"/>
        <end position="212"/>
    </location>
</feature>
<evidence type="ECO:0000259" key="9">
    <source>
        <dbReference type="Pfam" id="PF03798"/>
    </source>
</evidence>
<evidence type="ECO:0000256" key="2">
    <source>
        <dbReference type="ARBA" id="ARBA00005999"/>
    </source>
</evidence>
<feature type="transmembrane region" description="Helical" evidence="8">
    <location>
        <begin position="60"/>
        <end position="82"/>
    </location>
</feature>
<protein>
    <recommendedName>
        <fullName evidence="9">TLC domain-containing protein</fullName>
    </recommendedName>
</protein>
<proteinExistence type="inferred from homology"/>
<dbReference type="PANTHER" id="PTHR12371:SF11">
    <property type="entry name" value="TRANSLOCATING CHAIN-ASSOCIATED MEMBRANE PROTEIN"/>
    <property type="match status" value="1"/>
</dbReference>
<keyword evidence="6 8" id="KW-1133">Transmembrane helix</keyword>
<organism evidence="10 11">
    <name type="scientific">Megaselia scalaris</name>
    <name type="common">Humpbacked fly</name>
    <name type="synonym">Phora scalaris</name>
    <dbReference type="NCBI Taxonomy" id="36166"/>
    <lineage>
        <taxon>Eukaryota</taxon>
        <taxon>Metazoa</taxon>
        <taxon>Ecdysozoa</taxon>
        <taxon>Arthropoda</taxon>
        <taxon>Hexapoda</taxon>
        <taxon>Insecta</taxon>
        <taxon>Pterygota</taxon>
        <taxon>Neoptera</taxon>
        <taxon>Endopterygota</taxon>
        <taxon>Diptera</taxon>
        <taxon>Brachycera</taxon>
        <taxon>Muscomorpha</taxon>
        <taxon>Platypezoidea</taxon>
        <taxon>Phoridae</taxon>
        <taxon>Megaseliini</taxon>
        <taxon>Megaselia</taxon>
    </lineage>
</organism>
<evidence type="ECO:0000256" key="6">
    <source>
        <dbReference type="ARBA" id="ARBA00022989"/>
    </source>
</evidence>
<reference evidence="10" key="2">
    <citation type="submission" date="2015-06" db="UniProtKB">
        <authorList>
            <consortium name="EnsemblMetazoa"/>
        </authorList>
    </citation>
    <scope>IDENTIFICATION</scope>
</reference>
<dbReference type="PANTHER" id="PTHR12371">
    <property type="entry name" value="TRANSLOCATION ASSOCIATED MEMBRANE PROTEIN"/>
    <property type="match status" value="1"/>
</dbReference>
<evidence type="ECO:0000313" key="10">
    <source>
        <dbReference type="EnsemblMetazoa" id="MESCA009715-PA"/>
    </source>
</evidence>
<comment type="similarity">
    <text evidence="2">Belongs to the TRAM family.</text>
</comment>
<comment type="subcellular location">
    <subcellularLocation>
        <location evidence="1">Membrane</location>
        <topology evidence="1">Multi-pass membrane protein</topology>
    </subcellularLocation>
</comment>
<evidence type="ECO:0000256" key="1">
    <source>
        <dbReference type="ARBA" id="ARBA00004141"/>
    </source>
</evidence>
<evidence type="ECO:0000256" key="4">
    <source>
        <dbReference type="ARBA" id="ARBA00022692"/>
    </source>
</evidence>
<dbReference type="GO" id="GO:0045048">
    <property type="term" value="P:protein insertion into ER membrane"/>
    <property type="evidence" value="ECO:0007669"/>
    <property type="project" value="TreeGrafter"/>
</dbReference>
<evidence type="ECO:0000313" key="11">
    <source>
        <dbReference type="Proteomes" id="UP000015102"/>
    </source>
</evidence>
<dbReference type="EnsemblMetazoa" id="MESCA009715-RA">
    <property type="protein sequence ID" value="MESCA009715-PA"/>
    <property type="gene ID" value="MESCA009715"/>
</dbReference>
<dbReference type="STRING" id="36166.T1H0N4"/>
<dbReference type="GO" id="GO:0005789">
    <property type="term" value="C:endoplasmic reticulum membrane"/>
    <property type="evidence" value="ECO:0007669"/>
    <property type="project" value="TreeGrafter"/>
</dbReference>
<reference evidence="11" key="1">
    <citation type="submission" date="2013-02" db="EMBL/GenBank/DDBJ databases">
        <authorList>
            <person name="Hughes D."/>
        </authorList>
    </citation>
    <scope>NUCLEOTIDE SEQUENCE</scope>
    <source>
        <strain>Durham</strain>
        <strain evidence="11">NC isolate 2 -- Noor lab</strain>
    </source>
</reference>
<dbReference type="Proteomes" id="UP000015102">
    <property type="component" value="Unassembled WGS sequence"/>
</dbReference>
<evidence type="ECO:0000256" key="7">
    <source>
        <dbReference type="ARBA" id="ARBA00023136"/>
    </source>
</evidence>